<feature type="signal peptide" evidence="2">
    <location>
        <begin position="1"/>
        <end position="16"/>
    </location>
</feature>
<evidence type="ECO:0000256" key="1">
    <source>
        <dbReference type="SAM" id="MobiDB-lite"/>
    </source>
</evidence>
<keyword evidence="4" id="KW-1185">Reference proteome</keyword>
<sequence>MIAFVLLWKASVCCEAELKVKITNSPEEEFLSCDVRSGFDQKRRRSLKFIISRNMAQRVLWIQLEGKKHPYKHLVADVDQYLDDLATEICEKKLKNIEPEDLEFFGYHEEAENDESGEPLRSDIQLKHLKTSGVAPLVVRYPLSNVRVHIRYNLSNSKGSVTLPHSTGLYHHLRQEVYKEFVTLRDGDPEFYFVQYLGDGKDGDKVKDEFQLNAIIEDTPAKVKKREISLGIKIEGRKAYGDYTLKEVSMLFLKEEWNNIGNAPTFDIETLPSSSCTPTEEEFASFVNQLSDKNLVFAGKIPNETTAREFISVFMTTAIRIIQKQHLKSRNLQNLQLFVEENLSGTRGYGPVDYLDRAVDTEPETVMGSAEIEDSDSEPAAKKGKYGDE</sequence>
<organism evidence="3 4">
    <name type="scientific">Jimgerdemannia flammicorona</name>
    <dbReference type="NCBI Taxonomy" id="994334"/>
    <lineage>
        <taxon>Eukaryota</taxon>
        <taxon>Fungi</taxon>
        <taxon>Fungi incertae sedis</taxon>
        <taxon>Mucoromycota</taxon>
        <taxon>Mucoromycotina</taxon>
        <taxon>Endogonomycetes</taxon>
        <taxon>Endogonales</taxon>
        <taxon>Endogonaceae</taxon>
        <taxon>Jimgerdemannia</taxon>
    </lineage>
</organism>
<gene>
    <name evidence="3" type="ORF">BC938DRAFT_478165</name>
</gene>
<comment type="caution">
    <text evidence="3">The sequence shown here is derived from an EMBL/GenBank/DDBJ whole genome shotgun (WGS) entry which is preliminary data.</text>
</comment>
<reference evidence="3 4" key="1">
    <citation type="journal article" date="2018" name="New Phytol.">
        <title>Phylogenomics of Endogonaceae and evolution of mycorrhizas within Mucoromycota.</title>
        <authorList>
            <person name="Chang Y."/>
            <person name="Desiro A."/>
            <person name="Na H."/>
            <person name="Sandor L."/>
            <person name="Lipzen A."/>
            <person name="Clum A."/>
            <person name="Barry K."/>
            <person name="Grigoriev I.V."/>
            <person name="Martin F.M."/>
            <person name="Stajich J.E."/>
            <person name="Smith M.E."/>
            <person name="Bonito G."/>
            <person name="Spatafora J.W."/>
        </authorList>
    </citation>
    <scope>NUCLEOTIDE SEQUENCE [LARGE SCALE GENOMIC DNA]</scope>
    <source>
        <strain evidence="3 4">AD002</strain>
    </source>
</reference>
<dbReference type="Proteomes" id="UP000274822">
    <property type="component" value="Unassembled WGS sequence"/>
</dbReference>
<feature type="chain" id="PRO_5019172740" evidence="2">
    <location>
        <begin position="17"/>
        <end position="389"/>
    </location>
</feature>
<dbReference type="EMBL" id="RBNJ01003120">
    <property type="protein sequence ID" value="RUS31265.1"/>
    <property type="molecule type" value="Genomic_DNA"/>
</dbReference>
<evidence type="ECO:0000313" key="4">
    <source>
        <dbReference type="Proteomes" id="UP000274822"/>
    </source>
</evidence>
<evidence type="ECO:0000256" key="2">
    <source>
        <dbReference type="SAM" id="SignalP"/>
    </source>
</evidence>
<dbReference type="AlphaFoldDB" id="A0A433QNA8"/>
<keyword evidence="2" id="KW-0732">Signal</keyword>
<feature type="region of interest" description="Disordered" evidence="1">
    <location>
        <begin position="361"/>
        <end position="389"/>
    </location>
</feature>
<accession>A0A433QNA8</accession>
<evidence type="ECO:0000313" key="3">
    <source>
        <dbReference type="EMBL" id="RUS31265.1"/>
    </source>
</evidence>
<name>A0A433QNA8_9FUNG</name>
<feature type="compositionally biased region" description="Basic and acidic residues" evidence="1">
    <location>
        <begin position="379"/>
        <end position="389"/>
    </location>
</feature>
<protein>
    <submittedName>
        <fullName evidence="3">Uncharacterized protein</fullName>
    </submittedName>
</protein>
<proteinExistence type="predicted"/>